<comment type="function">
    <text evidence="12">Probable ATP-binding RNA helicase.</text>
</comment>
<dbReference type="InterPro" id="IPR042615">
    <property type="entry name" value="DHX57_UBA"/>
</dbReference>
<dbReference type="SMART" id="SM00847">
    <property type="entry name" value="HA2"/>
    <property type="match status" value="1"/>
</dbReference>
<dbReference type="Ensembl" id="ENSONIT00000038069.1">
    <property type="protein sequence ID" value="ENSONIP00000050328.1"/>
    <property type="gene ID" value="ENSONIG00000016747.2"/>
</dbReference>
<dbReference type="GO" id="GO:0003723">
    <property type="term" value="F:RNA binding"/>
    <property type="evidence" value="ECO:0007669"/>
    <property type="project" value="TreeGrafter"/>
</dbReference>
<dbReference type="Gene3D" id="1.20.120.1080">
    <property type="match status" value="1"/>
</dbReference>
<organism evidence="21 22">
    <name type="scientific">Oreochromis niloticus</name>
    <name type="common">Nile tilapia</name>
    <name type="synonym">Tilapia nilotica</name>
    <dbReference type="NCBI Taxonomy" id="8128"/>
    <lineage>
        <taxon>Eukaryota</taxon>
        <taxon>Metazoa</taxon>
        <taxon>Chordata</taxon>
        <taxon>Craniata</taxon>
        <taxon>Vertebrata</taxon>
        <taxon>Euteleostomi</taxon>
        <taxon>Actinopterygii</taxon>
        <taxon>Neopterygii</taxon>
        <taxon>Teleostei</taxon>
        <taxon>Neoteleostei</taxon>
        <taxon>Acanthomorphata</taxon>
        <taxon>Ovalentaria</taxon>
        <taxon>Cichlomorphae</taxon>
        <taxon>Cichliformes</taxon>
        <taxon>Cichlidae</taxon>
        <taxon>African cichlids</taxon>
        <taxon>Pseudocrenilabrinae</taxon>
        <taxon>Oreochromini</taxon>
        <taxon>Oreochromis</taxon>
    </lineage>
</organism>
<dbReference type="PANTHER" id="PTHR18934">
    <property type="entry name" value="ATP-DEPENDENT RNA HELICASE"/>
    <property type="match status" value="1"/>
</dbReference>
<dbReference type="InterPro" id="IPR000571">
    <property type="entry name" value="Znf_CCCH"/>
</dbReference>
<dbReference type="Gene3D" id="3.40.50.300">
    <property type="entry name" value="P-loop containing nucleotide triphosphate hydrolases"/>
    <property type="match status" value="2"/>
</dbReference>
<dbReference type="GO" id="GO:0003724">
    <property type="term" value="F:RNA helicase activity"/>
    <property type="evidence" value="ECO:0007669"/>
    <property type="project" value="UniProtKB-EC"/>
</dbReference>
<dbReference type="Pfam" id="PF00270">
    <property type="entry name" value="DEAD"/>
    <property type="match status" value="1"/>
</dbReference>
<dbReference type="InterPro" id="IPR015940">
    <property type="entry name" value="UBA"/>
</dbReference>
<dbReference type="Pfam" id="PF21010">
    <property type="entry name" value="HA2_C"/>
    <property type="match status" value="1"/>
</dbReference>
<keyword evidence="6" id="KW-0378">Hydrolase</keyword>
<dbReference type="PROSITE" id="PS51192">
    <property type="entry name" value="HELICASE_ATP_BIND_1"/>
    <property type="match status" value="1"/>
</dbReference>
<dbReference type="GO" id="GO:0005524">
    <property type="term" value="F:ATP binding"/>
    <property type="evidence" value="ECO:0007669"/>
    <property type="project" value="UniProtKB-KW"/>
</dbReference>
<evidence type="ECO:0000259" key="18">
    <source>
        <dbReference type="PROSITE" id="PS50103"/>
    </source>
</evidence>
<dbReference type="GeneTree" id="ENSGT00940000156883"/>
<feature type="zinc finger region" description="C3H1-type" evidence="15">
    <location>
        <begin position="246"/>
        <end position="269"/>
    </location>
</feature>
<dbReference type="FunFam" id="1.20.120.1080:FF:000002">
    <property type="entry name" value="Putative ATP-dependent RNA helicase DHX36"/>
    <property type="match status" value="1"/>
</dbReference>
<dbReference type="InterPro" id="IPR006575">
    <property type="entry name" value="RWD_dom"/>
</dbReference>
<feature type="region of interest" description="Disordered" evidence="16">
    <location>
        <begin position="95"/>
        <end position="117"/>
    </location>
</feature>
<dbReference type="InterPro" id="IPR059023">
    <property type="entry name" value="RNA_hel_CTD"/>
</dbReference>
<evidence type="ECO:0000259" key="19">
    <source>
        <dbReference type="PROSITE" id="PS51192"/>
    </source>
</evidence>
<evidence type="ECO:0000256" key="3">
    <source>
        <dbReference type="ARBA" id="ARBA00022723"/>
    </source>
</evidence>
<evidence type="ECO:0000256" key="9">
    <source>
        <dbReference type="ARBA" id="ARBA00022840"/>
    </source>
</evidence>
<reference evidence="22" key="1">
    <citation type="submission" date="2012-01" db="EMBL/GenBank/DDBJ databases">
        <title>The Genome Sequence of Oreochromis niloticus (Nile Tilapia).</title>
        <authorList>
            <consortium name="Broad Institute Genome Assembly Team"/>
            <consortium name="Broad Institute Sequencing Platform"/>
            <person name="Di Palma F."/>
            <person name="Johnson J."/>
            <person name="Lander E.S."/>
            <person name="Lindblad-Toh K."/>
        </authorList>
    </citation>
    <scope>NUCLEOTIDE SEQUENCE [LARGE SCALE GENOMIC DNA]</scope>
</reference>
<reference evidence="21" key="2">
    <citation type="submission" date="2025-08" db="UniProtKB">
        <authorList>
            <consortium name="Ensembl"/>
        </authorList>
    </citation>
    <scope>IDENTIFICATION</scope>
</reference>
<evidence type="ECO:0000256" key="4">
    <source>
        <dbReference type="ARBA" id="ARBA00022741"/>
    </source>
</evidence>
<dbReference type="InterPro" id="IPR001650">
    <property type="entry name" value="Helicase_C-like"/>
</dbReference>
<dbReference type="PROSITE" id="PS50030">
    <property type="entry name" value="UBA"/>
    <property type="match status" value="1"/>
</dbReference>
<evidence type="ECO:0000256" key="6">
    <source>
        <dbReference type="ARBA" id="ARBA00022801"/>
    </source>
</evidence>
<evidence type="ECO:0000256" key="7">
    <source>
        <dbReference type="ARBA" id="ARBA00022806"/>
    </source>
</evidence>
<dbReference type="FunFam" id="3.40.50.300:FF:000325">
    <property type="entry name" value="ATP-dependent RNA helicase DHX29"/>
    <property type="match status" value="1"/>
</dbReference>
<dbReference type="Pfam" id="PF26026">
    <property type="entry name" value="RNA_hel_CTD"/>
    <property type="match status" value="1"/>
</dbReference>
<sequence length="1319" mass="147558">MNARRRGGKPNRGGGRFNKRGGGGGGKKARDRDRDGNSSSKALPRSLMSTRMHSKVSDCIRPEVSSMPLQKIFMTNENQEQLKELLRNLQTQDSDELYDDSGSDYSGPAFDPEYEDEEPCPEPVISLFAIGKLCRYGFDRERSKQALEAGGGEFGATLEQLLQQIFTERYGQKAVSTDGLDEVPLDECINQREEEALALAAIYGERFSERIANAVWTVTLDLSFLSRSPVKKGGVVGGGAPNIGDVCKFYMRGKGCRNGDKCRFKHEFPKKDMSVAGSLDLKGPGQPGVSSYSPPEYELEVRFPKGNRYPFQAPIVAFSTNDESLLAAGRLHVTESLFGEALSAAESNQPVVYTLITLCEDENTMKELLSMRHHKYSTPPPVVGVPSPFLAIAKSKTVRSKASEESMNTITSNEDESDHTVPVKNDSYVKLKKKMVKKQNTMGNLLLENGKLCKEFSRKQSSRRYSSMLEQRKNLPAWQEKEHILDALDQCQVLVISGMTGCGKTTQVPQFILDASLSGPAEQVANIICTQPRRISAMSVAQRVAQERAECLGNSVGYQIRLESVRTSATRLLYCTTGVLLRRLEGEADLRGVTHVIVDEVHERTQESDFLLLVLKDLMVQRPDLKIILMSATLNANLFSDYFYNCPTIHIPGRTFPVDQCFLEDAIAKTGYVIEDGSPYMRSGKQNQSTTGARSRGDLRDVVDDLSDDVWNFMSFCNKDFVKDSVPDQQLSLQDLTIRYKDTKKSVLKTIATMDLDKINMDLVESLLEWIVEGKHNYPPGAVLVFLPGLAEIKMLYEQLQSNRMFNNRGVSRCVVYPLHSTLSNEEQQAVFSRPPDGVTKIIISTNIAETSVTIDDVVYVIDSGKMKEKRYDSSKSMESLEDTWVSQANALQRKGRAGRVASGVCFHLFTSHCFKHQLAEQQLPEIQRVPLEQLCLRIKILDVFAEQPLESVFFRLIEPPSMGSLDATKQRLQDLGALTTDEKLTPLGYHLACLPVDVRIGKLMLFGAIFRCLDPALTIAASLAFKSPFVSPWDKREEANKKKLEFAVANSDHLALLQAYKGWCSAARNGHLASYLYCRENFLSWRGLQEIASLKRQFAELLSDIGFIKEGLKARIIEQMSSKGTDGVMEATGPEANLNSRNIRLMSAMLCAALYPNVVQVSPQGTYKKTGTGVMKMQPKANELRFVTKNDVYVHVHPSSVNYTVRHYNSPYLVYHEKVKTSRVFIRDCSMVSVYPLVLFGCGQVNVELHRREFVISLDDGWIRFAAASHQVAELLKELRWELDLLLEDKIKNPSMDLCSCPRGSSIIQMIVHLISTE</sequence>
<keyword evidence="10" id="KW-0175">Coiled coil</keyword>
<dbReference type="InterPro" id="IPR007502">
    <property type="entry name" value="Helicase-assoc_dom"/>
</dbReference>
<accession>A0A669CU85</accession>
<dbReference type="SMART" id="SM00356">
    <property type="entry name" value="ZnF_C3H1"/>
    <property type="match status" value="1"/>
</dbReference>
<dbReference type="InterPro" id="IPR011545">
    <property type="entry name" value="DEAD/DEAH_box_helicase_dom"/>
</dbReference>
<dbReference type="InterPro" id="IPR048333">
    <property type="entry name" value="HA2_WH"/>
</dbReference>
<keyword evidence="3 15" id="KW-0479">Metal-binding</keyword>
<dbReference type="CDD" id="cd14317">
    <property type="entry name" value="UBA_DHX57"/>
    <property type="match status" value="1"/>
</dbReference>
<dbReference type="EC" id="3.6.4.13" evidence="2"/>
<evidence type="ECO:0000313" key="22">
    <source>
        <dbReference type="Proteomes" id="UP000005207"/>
    </source>
</evidence>
<dbReference type="PANTHER" id="PTHR18934:SF145">
    <property type="entry name" value="ATP-DEPENDENT RNA HELICASE DHX57-RELATED"/>
    <property type="match status" value="1"/>
</dbReference>
<proteinExistence type="inferred from homology"/>
<dbReference type="GO" id="GO:0016787">
    <property type="term" value="F:hydrolase activity"/>
    <property type="evidence" value="ECO:0007669"/>
    <property type="project" value="UniProtKB-KW"/>
</dbReference>
<evidence type="ECO:0000256" key="15">
    <source>
        <dbReference type="PROSITE-ProRule" id="PRU00723"/>
    </source>
</evidence>
<dbReference type="Pfam" id="PF05773">
    <property type="entry name" value="RWD"/>
    <property type="match status" value="1"/>
</dbReference>
<dbReference type="PROSITE" id="PS51194">
    <property type="entry name" value="HELICASE_CTER"/>
    <property type="match status" value="1"/>
</dbReference>
<evidence type="ECO:0000259" key="17">
    <source>
        <dbReference type="PROSITE" id="PS50030"/>
    </source>
</evidence>
<gene>
    <name evidence="21" type="primary">DHX57</name>
    <name evidence="21" type="synonym">dhx57</name>
</gene>
<reference evidence="21" key="3">
    <citation type="submission" date="2025-09" db="UniProtKB">
        <authorList>
            <consortium name="Ensembl"/>
        </authorList>
    </citation>
    <scope>IDENTIFICATION</scope>
</reference>
<feature type="domain" description="Helicase ATP-binding" evidence="19">
    <location>
        <begin position="485"/>
        <end position="652"/>
    </location>
</feature>
<keyword evidence="5 15" id="KW-0863">Zinc-finger</keyword>
<evidence type="ECO:0000256" key="14">
    <source>
        <dbReference type="ARBA" id="ARBA00083389"/>
    </source>
</evidence>
<evidence type="ECO:0000256" key="10">
    <source>
        <dbReference type="ARBA" id="ARBA00023054"/>
    </source>
</evidence>
<keyword evidence="22" id="KW-1185">Reference proteome</keyword>
<name>A0A669CU85_ORENI</name>
<dbReference type="PROSITE" id="PS50103">
    <property type="entry name" value="ZF_C3H1"/>
    <property type="match status" value="1"/>
</dbReference>
<keyword evidence="8 15" id="KW-0862">Zinc</keyword>
<dbReference type="Pfam" id="PF00271">
    <property type="entry name" value="Helicase_C"/>
    <property type="match status" value="1"/>
</dbReference>
<dbReference type="InterPro" id="IPR014001">
    <property type="entry name" value="Helicase_ATP-bd"/>
</dbReference>
<evidence type="ECO:0000256" key="12">
    <source>
        <dbReference type="ARBA" id="ARBA00057709"/>
    </source>
</evidence>
<dbReference type="SMART" id="SM00490">
    <property type="entry name" value="HELICc"/>
    <property type="match status" value="1"/>
</dbReference>
<feature type="domain" description="C3H1-type" evidence="18">
    <location>
        <begin position="246"/>
        <end position="269"/>
    </location>
</feature>
<dbReference type="CDD" id="cd23825">
    <property type="entry name" value="RWD_DHX57"/>
    <property type="match status" value="1"/>
</dbReference>
<dbReference type="FunFam" id="3.40.50.300:FF:000284">
    <property type="entry name" value="probable ATP-dependent RNA helicase YTHDC2"/>
    <property type="match status" value="1"/>
</dbReference>
<dbReference type="InterPro" id="IPR027417">
    <property type="entry name" value="P-loop_NTPase"/>
</dbReference>
<dbReference type="Pfam" id="PF07717">
    <property type="entry name" value="OB_NTP_bind"/>
    <property type="match status" value="1"/>
</dbReference>
<dbReference type="GO" id="GO:0008270">
    <property type="term" value="F:zinc ion binding"/>
    <property type="evidence" value="ECO:0007669"/>
    <property type="project" value="UniProtKB-KW"/>
</dbReference>
<dbReference type="SMART" id="SM00487">
    <property type="entry name" value="DEXDc"/>
    <property type="match status" value="1"/>
</dbReference>
<dbReference type="Gene3D" id="4.10.1000.10">
    <property type="entry name" value="Zinc finger, CCCH-type"/>
    <property type="match status" value="1"/>
</dbReference>
<evidence type="ECO:0000256" key="1">
    <source>
        <dbReference type="ARBA" id="ARBA00008792"/>
    </source>
</evidence>
<dbReference type="InterPro" id="IPR011709">
    <property type="entry name" value="DEAD-box_helicase_OB_fold"/>
</dbReference>
<dbReference type="Pfam" id="PF04408">
    <property type="entry name" value="WHD_HA2"/>
    <property type="match status" value="1"/>
</dbReference>
<feature type="domain" description="UBA" evidence="17">
    <location>
        <begin position="114"/>
        <end position="164"/>
    </location>
</feature>
<evidence type="ECO:0000256" key="13">
    <source>
        <dbReference type="ARBA" id="ARBA00071682"/>
    </source>
</evidence>
<dbReference type="SUPFAM" id="SSF52540">
    <property type="entry name" value="P-loop containing nucleoside triphosphate hydrolases"/>
    <property type="match status" value="1"/>
</dbReference>
<evidence type="ECO:0000256" key="8">
    <source>
        <dbReference type="ARBA" id="ARBA00022833"/>
    </source>
</evidence>
<feature type="domain" description="Helicase C-terminal" evidence="20">
    <location>
        <begin position="763"/>
        <end position="943"/>
    </location>
</feature>
<feature type="region of interest" description="Disordered" evidence="16">
    <location>
        <begin position="1"/>
        <end position="56"/>
    </location>
</feature>
<evidence type="ECO:0000256" key="2">
    <source>
        <dbReference type="ARBA" id="ARBA00012552"/>
    </source>
</evidence>
<dbReference type="CDD" id="cd17985">
    <property type="entry name" value="DEXHc_DHX57"/>
    <property type="match status" value="1"/>
</dbReference>
<evidence type="ECO:0000256" key="5">
    <source>
        <dbReference type="ARBA" id="ARBA00022771"/>
    </source>
</evidence>
<evidence type="ECO:0000313" key="21">
    <source>
        <dbReference type="Ensembl" id="ENSONIP00000050328.1"/>
    </source>
</evidence>
<comment type="catalytic activity">
    <reaction evidence="11">
        <text>ATP + H2O = ADP + phosphate + H(+)</text>
        <dbReference type="Rhea" id="RHEA:13065"/>
        <dbReference type="ChEBI" id="CHEBI:15377"/>
        <dbReference type="ChEBI" id="CHEBI:15378"/>
        <dbReference type="ChEBI" id="CHEBI:30616"/>
        <dbReference type="ChEBI" id="CHEBI:43474"/>
        <dbReference type="ChEBI" id="CHEBI:456216"/>
        <dbReference type="EC" id="3.6.4.13"/>
    </reaction>
</comment>
<feature type="compositionally biased region" description="Gly residues" evidence="16">
    <location>
        <begin position="10"/>
        <end position="26"/>
    </location>
</feature>
<dbReference type="InterPro" id="IPR036855">
    <property type="entry name" value="Znf_CCCH_sf"/>
</dbReference>
<keyword evidence="7" id="KW-0347">Helicase</keyword>
<dbReference type="SUPFAM" id="SSF90229">
    <property type="entry name" value="CCCH zinc finger"/>
    <property type="match status" value="1"/>
</dbReference>
<keyword evidence="4" id="KW-0547">Nucleotide-binding</keyword>
<comment type="similarity">
    <text evidence="1">Belongs to the DEAD box helicase family. DEAH subfamily.</text>
</comment>
<dbReference type="Pfam" id="PF00642">
    <property type="entry name" value="zf-CCCH"/>
    <property type="match status" value="1"/>
</dbReference>
<dbReference type="Proteomes" id="UP000005207">
    <property type="component" value="Linkage group LG17"/>
</dbReference>
<protein>
    <recommendedName>
        <fullName evidence="13">Putative ATP-dependent RNA helicase DHX57</fullName>
        <ecNumber evidence="2">3.6.4.13</ecNumber>
    </recommendedName>
    <alternativeName>
        <fullName evidence="14">DEAH box protein 57</fullName>
    </alternativeName>
</protein>
<evidence type="ECO:0000256" key="11">
    <source>
        <dbReference type="ARBA" id="ARBA00047984"/>
    </source>
</evidence>
<dbReference type="CDD" id="cd18791">
    <property type="entry name" value="SF2_C_RHA"/>
    <property type="match status" value="1"/>
</dbReference>
<evidence type="ECO:0000256" key="16">
    <source>
        <dbReference type="SAM" id="MobiDB-lite"/>
    </source>
</evidence>
<evidence type="ECO:0000259" key="20">
    <source>
        <dbReference type="PROSITE" id="PS51194"/>
    </source>
</evidence>
<keyword evidence="9" id="KW-0067">ATP-binding</keyword>